<sequence length="98" mass="11255">MVKPKAEAANLPSGFHRLDKKHQRIFLVTCLAWMLAERQVAANGQQQIGRHLRRTAQRSVFNLSDEEVAHYIAEIEDSIQRNPQITRPIGLLFKVHKS</sequence>
<organism evidence="1 2">
    <name type="scientific">Limnospira platensis NIES-46</name>
    <dbReference type="NCBI Taxonomy" id="1236695"/>
    <lineage>
        <taxon>Bacteria</taxon>
        <taxon>Bacillati</taxon>
        <taxon>Cyanobacteriota</taxon>
        <taxon>Cyanophyceae</taxon>
        <taxon>Oscillatoriophycideae</taxon>
        <taxon>Oscillatoriales</taxon>
        <taxon>Sirenicapillariaceae</taxon>
        <taxon>Limnospira</taxon>
    </lineage>
</organism>
<evidence type="ECO:0008006" key="3">
    <source>
        <dbReference type="Google" id="ProtNLM"/>
    </source>
</evidence>
<evidence type="ECO:0000313" key="1">
    <source>
        <dbReference type="EMBL" id="GCE92919.1"/>
    </source>
</evidence>
<dbReference type="Proteomes" id="UP000326169">
    <property type="component" value="Unassembled WGS sequence"/>
</dbReference>
<name>A0A5M3T612_LIMPL</name>
<reference evidence="1 2" key="1">
    <citation type="journal article" date="2019" name="J Genomics">
        <title>The Draft Genome of a Hydrogen-producing Cyanobacterium, Arthrospira platensis NIES-46.</title>
        <authorList>
            <person name="Suzuki S."/>
            <person name="Yamaguchi H."/>
            <person name="Kawachi M."/>
        </authorList>
    </citation>
    <scope>NUCLEOTIDE SEQUENCE [LARGE SCALE GENOMIC DNA]</scope>
    <source>
        <strain evidence="1 2">NIES-46</strain>
    </source>
</reference>
<proteinExistence type="predicted"/>
<gene>
    <name evidence="1" type="ORF">NIES46_09670</name>
</gene>
<dbReference type="EMBL" id="BIMW01000056">
    <property type="protein sequence ID" value="GCE92919.1"/>
    <property type="molecule type" value="Genomic_DNA"/>
</dbReference>
<accession>A0A5M3T612</accession>
<protein>
    <recommendedName>
        <fullName evidence="3">Transposase</fullName>
    </recommendedName>
</protein>
<evidence type="ECO:0000313" key="2">
    <source>
        <dbReference type="Proteomes" id="UP000326169"/>
    </source>
</evidence>
<keyword evidence="2" id="KW-1185">Reference proteome</keyword>
<comment type="caution">
    <text evidence="1">The sequence shown here is derived from an EMBL/GenBank/DDBJ whole genome shotgun (WGS) entry which is preliminary data.</text>
</comment>